<accession>A0A443LRZ3</accession>
<protein>
    <submittedName>
        <fullName evidence="1">Uncharacterized protein</fullName>
    </submittedName>
</protein>
<evidence type="ECO:0000313" key="1">
    <source>
        <dbReference type="EMBL" id="RWR51954.1"/>
    </source>
</evidence>
<keyword evidence="2" id="KW-1185">Reference proteome</keyword>
<dbReference type="OrthoDB" id="10014652at2"/>
<dbReference type="EMBL" id="SAVB01000003">
    <property type="protein sequence ID" value="RWR51954.1"/>
    <property type="molecule type" value="Genomic_DNA"/>
</dbReference>
<reference evidence="1 2" key="1">
    <citation type="submission" date="2019-01" db="EMBL/GenBank/DDBJ databases">
        <title>Sinorhodobacter populi sp. nov. isolated from the symptomatic bark tissue of Populus euramericana canker.</title>
        <authorList>
            <person name="Xu G."/>
        </authorList>
    </citation>
    <scope>NUCLEOTIDE SEQUENCE [LARGE SCALE GENOMIC DNA]</scope>
    <source>
        <strain evidence="1 2">CCTCC AB2012026</strain>
    </source>
</reference>
<gene>
    <name evidence="1" type="ORF">EOW65_03640</name>
</gene>
<proteinExistence type="predicted"/>
<dbReference type="AlphaFoldDB" id="A0A443LRZ3"/>
<name>A0A443LRZ3_9RHOB</name>
<sequence length="177" mass="19162">MLTIKQNDFLEATGLKSRSVTLKFNGLPSTQDGRFKAYALADVLPLLGKKHAGAAVALLERARDSGVTYVGGDEVLGSSARLEEWVRQNVPGAALRLHQVRTSFFDGLARGVRTNGLTSDVERLRLLVIRTPGALRYILAGDPVGLPCDWATWARHFALLHSARSNLTAELVQGEAA</sequence>
<comment type="caution">
    <text evidence="1">The sequence shown here is derived from an EMBL/GenBank/DDBJ whole genome shotgun (WGS) entry which is preliminary data.</text>
</comment>
<dbReference type="RefSeq" id="WP_128147639.1">
    <property type="nucleotide sequence ID" value="NZ_SAVB01000003.1"/>
</dbReference>
<organism evidence="1 2">
    <name type="scientific">Paenirhodobacter ferrireducens</name>
    <dbReference type="NCBI Taxonomy" id="1215032"/>
    <lineage>
        <taxon>Bacteria</taxon>
        <taxon>Pseudomonadati</taxon>
        <taxon>Pseudomonadota</taxon>
        <taxon>Alphaproteobacteria</taxon>
        <taxon>Rhodobacterales</taxon>
        <taxon>Rhodobacter group</taxon>
        <taxon>Paenirhodobacter</taxon>
    </lineage>
</organism>
<dbReference type="Proteomes" id="UP000286594">
    <property type="component" value="Unassembled WGS sequence"/>
</dbReference>
<evidence type="ECO:0000313" key="2">
    <source>
        <dbReference type="Proteomes" id="UP000286594"/>
    </source>
</evidence>